<dbReference type="EMBL" id="JAACNO010002013">
    <property type="protein sequence ID" value="KAF4136131.1"/>
    <property type="molecule type" value="Genomic_DNA"/>
</dbReference>
<gene>
    <name evidence="1" type="ORF">GN958_ATG14689</name>
</gene>
<reference evidence="1" key="1">
    <citation type="submission" date="2020-03" db="EMBL/GenBank/DDBJ databases">
        <title>Hybrid Assembly of Korean Phytophthora infestans isolates.</title>
        <authorList>
            <person name="Prokchorchik M."/>
            <person name="Lee Y."/>
            <person name="Seo J."/>
            <person name="Cho J.-H."/>
            <person name="Park Y.-E."/>
            <person name="Jang D.-C."/>
            <person name="Im J.-S."/>
            <person name="Choi J.-G."/>
            <person name="Park H.-J."/>
            <person name="Lee G.-B."/>
            <person name="Lee Y.-G."/>
            <person name="Hong S.-Y."/>
            <person name="Cho K."/>
            <person name="Sohn K.H."/>
        </authorList>
    </citation>
    <scope>NUCLEOTIDE SEQUENCE</scope>
    <source>
        <strain evidence="1">KR_2_A2</strain>
    </source>
</reference>
<organism evidence="1 2">
    <name type="scientific">Phytophthora infestans</name>
    <name type="common">Potato late blight agent</name>
    <name type="synonym">Botrytis infestans</name>
    <dbReference type="NCBI Taxonomy" id="4787"/>
    <lineage>
        <taxon>Eukaryota</taxon>
        <taxon>Sar</taxon>
        <taxon>Stramenopiles</taxon>
        <taxon>Oomycota</taxon>
        <taxon>Peronosporomycetes</taxon>
        <taxon>Peronosporales</taxon>
        <taxon>Peronosporaceae</taxon>
        <taxon>Phytophthora</taxon>
    </lineage>
</organism>
<evidence type="ECO:0000313" key="2">
    <source>
        <dbReference type="Proteomes" id="UP000704712"/>
    </source>
</evidence>
<dbReference type="AlphaFoldDB" id="A0A8S9U5D4"/>
<evidence type="ECO:0000313" key="1">
    <source>
        <dbReference type="EMBL" id="KAF4136131.1"/>
    </source>
</evidence>
<accession>A0A8S9U5D4</accession>
<name>A0A8S9U5D4_PHYIN</name>
<comment type="caution">
    <text evidence="1">The sequence shown here is derived from an EMBL/GenBank/DDBJ whole genome shotgun (WGS) entry which is preliminary data.</text>
</comment>
<proteinExistence type="predicted"/>
<protein>
    <submittedName>
        <fullName evidence="1">Uncharacterized protein</fullName>
    </submittedName>
</protein>
<dbReference type="Proteomes" id="UP000704712">
    <property type="component" value="Unassembled WGS sequence"/>
</dbReference>
<sequence>MIWWFRGKARNYPPLRKIRPHDLRRAVNPTYLHSHCDCRKTIPDDMTERQASGLFRVGISNLEMTFSIIKRRLEERSLITNLRRVREPAKRQKTNYPIITVHNK</sequence>